<feature type="domain" description="Gfo/Idh/MocA-like oxidoreductase N-terminal" evidence="1">
    <location>
        <begin position="2"/>
        <end position="119"/>
    </location>
</feature>
<dbReference type="EMBL" id="BOPZ01000004">
    <property type="protein sequence ID" value="GIM28143.1"/>
    <property type="molecule type" value="Genomic_DNA"/>
</dbReference>
<dbReference type="Proteomes" id="UP000679179">
    <property type="component" value="Unassembled WGS sequence"/>
</dbReference>
<evidence type="ECO:0000259" key="1">
    <source>
        <dbReference type="Pfam" id="PF01408"/>
    </source>
</evidence>
<reference evidence="3" key="1">
    <citation type="submission" date="2021-03" db="EMBL/GenBank/DDBJ databases">
        <title>Taxonomic study of Clostridium polyendosporum from meadow-gley soil under rice.</title>
        <authorList>
            <person name="Kobayashi H."/>
            <person name="Tanizawa Y."/>
            <person name="Yagura M."/>
        </authorList>
    </citation>
    <scope>NUCLEOTIDE SEQUENCE</scope>
    <source>
        <strain evidence="3">JCM 30710</strain>
    </source>
</reference>
<dbReference type="PANTHER" id="PTHR43054:SF1">
    <property type="entry name" value="SCYLLO-INOSITOL 2-DEHYDROGENASE (NADP(+)) IOLU"/>
    <property type="match status" value="1"/>
</dbReference>
<dbReference type="InterPro" id="IPR036291">
    <property type="entry name" value="NAD(P)-bd_dom_sf"/>
</dbReference>
<dbReference type="Gene3D" id="3.40.50.720">
    <property type="entry name" value="NAD(P)-binding Rossmann-like Domain"/>
    <property type="match status" value="1"/>
</dbReference>
<name>A0A919VL18_9CLOT</name>
<dbReference type="SUPFAM" id="SSF55347">
    <property type="entry name" value="Glyceraldehyde-3-phosphate dehydrogenase-like, C-terminal domain"/>
    <property type="match status" value="1"/>
</dbReference>
<evidence type="ECO:0000313" key="3">
    <source>
        <dbReference type="EMBL" id="GIM28143.1"/>
    </source>
</evidence>
<dbReference type="RefSeq" id="WP_212902877.1">
    <property type="nucleotide sequence ID" value="NZ_BOPZ01000004.1"/>
</dbReference>
<dbReference type="Pfam" id="PF22725">
    <property type="entry name" value="GFO_IDH_MocA_C3"/>
    <property type="match status" value="1"/>
</dbReference>
<dbReference type="PANTHER" id="PTHR43054">
    <property type="match status" value="1"/>
</dbReference>
<protein>
    <submittedName>
        <fullName evidence="3">Oxidoreductase YulF</fullName>
    </submittedName>
</protein>
<dbReference type="InterPro" id="IPR055170">
    <property type="entry name" value="GFO_IDH_MocA-like_dom"/>
</dbReference>
<dbReference type="SUPFAM" id="SSF51735">
    <property type="entry name" value="NAD(P)-binding Rossmann-fold domains"/>
    <property type="match status" value="1"/>
</dbReference>
<evidence type="ECO:0000313" key="4">
    <source>
        <dbReference type="Proteomes" id="UP000679179"/>
    </source>
</evidence>
<gene>
    <name evidence="3" type="primary">yulF</name>
    <name evidence="3" type="ORF">CPJCM30710_08090</name>
</gene>
<dbReference type="InterPro" id="IPR000683">
    <property type="entry name" value="Gfo/Idh/MocA-like_OxRdtase_N"/>
</dbReference>
<keyword evidence="4" id="KW-1185">Reference proteome</keyword>
<comment type="caution">
    <text evidence="3">The sequence shown here is derived from an EMBL/GenBank/DDBJ whole genome shotgun (WGS) entry which is preliminary data.</text>
</comment>
<proteinExistence type="predicted"/>
<dbReference type="AlphaFoldDB" id="A0A919VL18"/>
<dbReference type="GO" id="GO:0000166">
    <property type="term" value="F:nucleotide binding"/>
    <property type="evidence" value="ECO:0007669"/>
    <property type="project" value="InterPro"/>
</dbReference>
<accession>A0A919VL18</accession>
<organism evidence="3 4">
    <name type="scientific">Clostridium polyendosporum</name>
    <dbReference type="NCBI Taxonomy" id="69208"/>
    <lineage>
        <taxon>Bacteria</taxon>
        <taxon>Bacillati</taxon>
        <taxon>Bacillota</taxon>
        <taxon>Clostridia</taxon>
        <taxon>Eubacteriales</taxon>
        <taxon>Clostridiaceae</taxon>
        <taxon>Clostridium</taxon>
    </lineage>
</organism>
<dbReference type="Gene3D" id="3.30.360.10">
    <property type="entry name" value="Dihydrodipicolinate Reductase, domain 2"/>
    <property type="match status" value="1"/>
</dbReference>
<feature type="domain" description="GFO/IDH/MocA-like oxidoreductase" evidence="2">
    <location>
        <begin position="138"/>
        <end position="247"/>
    </location>
</feature>
<sequence length="328" mass="37059">MVNVGIIGTNWITNEFIKCASLVEGFRLNAVYSRTQEKATNFAKKYGITNIFTDLEEMAKSNCIDAVYIASPNSCHSQQSIIFLNSKKHVLCEKPIASNVKELNAMIAAAQNNNVLLMEAMKTTFLPNFKVIENNLHKLGKIRRYFANYCQYSSRYDLYKEGKILNTFKPEFSNGSTMDIGVYCLYPVVKLFGMPKEIQASALKLSSGVDGQGSLILSYEDMDAVIIHSKIADSYIPCEIQGEKGTMIIDKFNNTEKVQIIYRNGEKEDLSVPQLKETMYYEAKEFIELIKNNKVESEVNSYNQSLKVIDVIEKARSQTGIIYPADNI</sequence>
<dbReference type="Pfam" id="PF01408">
    <property type="entry name" value="GFO_IDH_MocA"/>
    <property type="match status" value="1"/>
</dbReference>
<evidence type="ECO:0000259" key="2">
    <source>
        <dbReference type="Pfam" id="PF22725"/>
    </source>
</evidence>